<reference evidence="1 2" key="1">
    <citation type="submission" date="2024-06" db="EMBL/GenBank/DDBJ databases">
        <title>Genomic Encyclopedia of Type Strains, Phase IV (KMG-IV): sequencing the most valuable type-strain genomes for metagenomic binning, comparative biology and taxonomic classification.</title>
        <authorList>
            <person name="Goeker M."/>
        </authorList>
    </citation>
    <scope>NUCLEOTIDE SEQUENCE [LARGE SCALE GENOMIC DNA]</scope>
    <source>
        <strain evidence="1 2">DSM 105042</strain>
    </source>
</reference>
<dbReference type="RefSeq" id="WP_247246498.1">
    <property type="nucleotide sequence ID" value="NZ_JALJRA010000041.1"/>
</dbReference>
<evidence type="ECO:0000313" key="2">
    <source>
        <dbReference type="Proteomes" id="UP001549031"/>
    </source>
</evidence>
<accession>A0ABV2HEI4</accession>
<name>A0ABV2HEI4_9HYPH</name>
<protein>
    <submittedName>
        <fullName evidence="1">Site-specific DNA-cytosine methylase</fullName>
    </submittedName>
</protein>
<dbReference type="Proteomes" id="UP001549031">
    <property type="component" value="Unassembled WGS sequence"/>
</dbReference>
<keyword evidence="1" id="KW-0489">Methyltransferase</keyword>
<proteinExistence type="predicted"/>
<comment type="caution">
    <text evidence="1">The sequence shown here is derived from an EMBL/GenBank/DDBJ whole genome shotgun (WGS) entry which is preliminary data.</text>
</comment>
<organism evidence="1 2">
    <name type="scientific">Pseudorhizobium tarimense</name>
    <dbReference type="NCBI Taxonomy" id="1079109"/>
    <lineage>
        <taxon>Bacteria</taxon>
        <taxon>Pseudomonadati</taxon>
        <taxon>Pseudomonadota</taxon>
        <taxon>Alphaproteobacteria</taxon>
        <taxon>Hyphomicrobiales</taxon>
        <taxon>Rhizobiaceae</taxon>
        <taxon>Rhizobium/Agrobacterium group</taxon>
        <taxon>Pseudorhizobium</taxon>
    </lineage>
</organism>
<evidence type="ECO:0000313" key="1">
    <source>
        <dbReference type="EMBL" id="MET3588864.1"/>
    </source>
</evidence>
<sequence>MTSVNDRLWRIRRACWIAGTKTEQIKQIGNAVSVAKMKACVGALMADAAPKPKAQPVEEFLEAAE</sequence>
<dbReference type="GO" id="GO:0032259">
    <property type="term" value="P:methylation"/>
    <property type="evidence" value="ECO:0007669"/>
    <property type="project" value="UniProtKB-KW"/>
</dbReference>
<gene>
    <name evidence="1" type="ORF">ABID21_005004</name>
</gene>
<dbReference type="GO" id="GO:0008168">
    <property type="term" value="F:methyltransferase activity"/>
    <property type="evidence" value="ECO:0007669"/>
    <property type="project" value="UniProtKB-KW"/>
</dbReference>
<keyword evidence="1" id="KW-0808">Transferase</keyword>
<keyword evidence="2" id="KW-1185">Reference proteome</keyword>
<dbReference type="EMBL" id="JBEPLJ010000040">
    <property type="protein sequence ID" value="MET3588864.1"/>
    <property type="molecule type" value="Genomic_DNA"/>
</dbReference>